<sequence>MLASTHHILILVFMLLTKAFAWTLPLGLGSSEAPSALRVQNPSPQCTSINNGALLCCTAAVSGGFPLVVLASQAANYNLPQNTLNGYICFPSSTTACSGTQLPLCCQVTTLTPLWGLWCQSATSTCTPISNP</sequence>
<evidence type="ECO:0000256" key="1">
    <source>
        <dbReference type="SAM" id="SignalP"/>
    </source>
</evidence>
<organism evidence="2 3">
    <name type="scientific">Arthrobotrys musiformis</name>
    <dbReference type="NCBI Taxonomy" id="47236"/>
    <lineage>
        <taxon>Eukaryota</taxon>
        <taxon>Fungi</taxon>
        <taxon>Dikarya</taxon>
        <taxon>Ascomycota</taxon>
        <taxon>Pezizomycotina</taxon>
        <taxon>Orbiliomycetes</taxon>
        <taxon>Orbiliales</taxon>
        <taxon>Orbiliaceae</taxon>
        <taxon>Arthrobotrys</taxon>
    </lineage>
</organism>
<dbReference type="Proteomes" id="UP001370758">
    <property type="component" value="Unassembled WGS sequence"/>
</dbReference>
<keyword evidence="3" id="KW-1185">Reference proteome</keyword>
<dbReference type="AlphaFoldDB" id="A0AAV9W7C0"/>
<evidence type="ECO:0000313" key="2">
    <source>
        <dbReference type="EMBL" id="KAK6502107.1"/>
    </source>
</evidence>
<feature type="chain" id="PRO_5043497122" description="Hydrophobin" evidence="1">
    <location>
        <begin position="22"/>
        <end position="132"/>
    </location>
</feature>
<protein>
    <recommendedName>
        <fullName evidence="4">Hydrophobin</fullName>
    </recommendedName>
</protein>
<accession>A0AAV9W7C0</accession>
<evidence type="ECO:0000313" key="3">
    <source>
        <dbReference type="Proteomes" id="UP001370758"/>
    </source>
</evidence>
<proteinExistence type="predicted"/>
<evidence type="ECO:0008006" key="4">
    <source>
        <dbReference type="Google" id="ProtNLM"/>
    </source>
</evidence>
<gene>
    <name evidence="2" type="ORF">TWF481_009915</name>
</gene>
<dbReference type="EMBL" id="JAVHJL010000006">
    <property type="protein sequence ID" value="KAK6502107.1"/>
    <property type="molecule type" value="Genomic_DNA"/>
</dbReference>
<feature type="signal peptide" evidence="1">
    <location>
        <begin position="1"/>
        <end position="21"/>
    </location>
</feature>
<reference evidence="2 3" key="1">
    <citation type="submission" date="2023-08" db="EMBL/GenBank/DDBJ databases">
        <authorList>
            <person name="Palmer J.M."/>
        </authorList>
    </citation>
    <scope>NUCLEOTIDE SEQUENCE [LARGE SCALE GENOMIC DNA]</scope>
    <source>
        <strain evidence="2 3">TWF481</strain>
    </source>
</reference>
<name>A0AAV9W7C0_9PEZI</name>
<keyword evidence="1" id="KW-0732">Signal</keyword>
<comment type="caution">
    <text evidence="2">The sequence shown here is derived from an EMBL/GenBank/DDBJ whole genome shotgun (WGS) entry which is preliminary data.</text>
</comment>